<dbReference type="InterPro" id="IPR056164">
    <property type="entry name" value="Beta-prop_ELP1_1st"/>
</dbReference>
<evidence type="ECO:0000259" key="1">
    <source>
        <dbReference type="Pfam" id="PF04762"/>
    </source>
</evidence>
<name>A0A4P9WD82_9FUNG</name>
<dbReference type="InterPro" id="IPR006849">
    <property type="entry name" value="Elp1"/>
</dbReference>
<dbReference type="OrthoDB" id="40048at2759"/>
<dbReference type="EMBL" id="KZ995621">
    <property type="protein sequence ID" value="RKO90302.1"/>
    <property type="molecule type" value="Genomic_DNA"/>
</dbReference>
<dbReference type="GO" id="GO:0033588">
    <property type="term" value="C:elongator holoenzyme complex"/>
    <property type="evidence" value="ECO:0007669"/>
    <property type="project" value="InterPro"/>
</dbReference>
<dbReference type="Proteomes" id="UP000269721">
    <property type="component" value="Unassembled WGS sequence"/>
</dbReference>
<evidence type="ECO:0000313" key="3">
    <source>
        <dbReference type="Proteomes" id="UP000269721"/>
    </source>
</evidence>
<dbReference type="UniPathway" id="UPA00988"/>
<feature type="domain" description="ELP1 first N-terminal beta-propeller" evidence="1">
    <location>
        <begin position="1"/>
        <end position="162"/>
    </location>
</feature>
<reference evidence="3" key="1">
    <citation type="journal article" date="2018" name="Nat. Microbiol.">
        <title>Leveraging single-cell genomics to expand the fungal tree of life.</title>
        <authorList>
            <person name="Ahrendt S.R."/>
            <person name="Quandt C.A."/>
            <person name="Ciobanu D."/>
            <person name="Clum A."/>
            <person name="Salamov A."/>
            <person name="Andreopoulos B."/>
            <person name="Cheng J.F."/>
            <person name="Woyke T."/>
            <person name="Pelin A."/>
            <person name="Henrissat B."/>
            <person name="Reynolds N.K."/>
            <person name="Benny G.L."/>
            <person name="Smith M.E."/>
            <person name="James T.Y."/>
            <person name="Grigoriev I.V."/>
        </authorList>
    </citation>
    <scope>NUCLEOTIDE SEQUENCE [LARGE SCALE GENOMIC DNA]</scope>
</reference>
<keyword evidence="3" id="KW-1185">Reference proteome</keyword>
<organism evidence="2 3">
    <name type="scientific">Blyttiomyces helicus</name>
    <dbReference type="NCBI Taxonomy" id="388810"/>
    <lineage>
        <taxon>Eukaryota</taxon>
        <taxon>Fungi</taxon>
        <taxon>Fungi incertae sedis</taxon>
        <taxon>Chytridiomycota</taxon>
        <taxon>Chytridiomycota incertae sedis</taxon>
        <taxon>Chytridiomycetes</taxon>
        <taxon>Chytridiomycetes incertae sedis</taxon>
        <taxon>Blyttiomyces</taxon>
    </lineage>
</organism>
<evidence type="ECO:0000313" key="2">
    <source>
        <dbReference type="EMBL" id="RKO90302.1"/>
    </source>
</evidence>
<sequence length="179" mass="19017">MRSLILLAESRASLFPSQDNPLTARSPRSLLTVDPETGTTYCSTSIHGANAVNRVQEVQGFFTVTEVCSFPDTEAMAIVGLQWLPDSQALCVALSGGDIVLARIDEGVEDIVGTVESGILSMDWSPDQELVVIVTGIATILEMTKDFDLIAEVPIHVEEKGEGMDDAKYGGGGGSGLWS</sequence>
<gene>
    <name evidence="2" type="ORF">BDK51DRAFT_30349</name>
</gene>
<accession>A0A4P9WD82</accession>
<dbReference type="PANTHER" id="PTHR12747:SF0">
    <property type="entry name" value="ELONGATOR COMPLEX PROTEIN 1"/>
    <property type="match status" value="1"/>
</dbReference>
<dbReference type="GO" id="GO:0000049">
    <property type="term" value="F:tRNA binding"/>
    <property type="evidence" value="ECO:0007669"/>
    <property type="project" value="TreeGrafter"/>
</dbReference>
<dbReference type="AlphaFoldDB" id="A0A4P9WD82"/>
<protein>
    <submittedName>
        <fullName evidence="2">IKI3 family-domain-containing protein</fullName>
    </submittedName>
</protein>
<dbReference type="Pfam" id="PF04762">
    <property type="entry name" value="Beta-prop_ELP1_1st"/>
    <property type="match status" value="1"/>
</dbReference>
<proteinExistence type="predicted"/>
<dbReference type="GO" id="GO:0005829">
    <property type="term" value="C:cytosol"/>
    <property type="evidence" value="ECO:0007669"/>
    <property type="project" value="TreeGrafter"/>
</dbReference>
<dbReference type="GO" id="GO:0002926">
    <property type="term" value="P:tRNA wobble base 5-methoxycarbonylmethyl-2-thiouridinylation"/>
    <property type="evidence" value="ECO:0007669"/>
    <property type="project" value="TreeGrafter"/>
</dbReference>
<dbReference type="SUPFAM" id="SSF82171">
    <property type="entry name" value="DPP6 N-terminal domain-like"/>
    <property type="match status" value="1"/>
</dbReference>
<dbReference type="PANTHER" id="PTHR12747">
    <property type="entry name" value="ELONGATOR COMPLEX PROTEIN 1"/>
    <property type="match status" value="1"/>
</dbReference>